<dbReference type="GO" id="GO:0006313">
    <property type="term" value="P:DNA transposition"/>
    <property type="evidence" value="ECO:0007669"/>
    <property type="project" value="InterPro"/>
</dbReference>
<dbReference type="GO" id="GO:0003677">
    <property type="term" value="F:DNA binding"/>
    <property type="evidence" value="ECO:0007669"/>
    <property type="project" value="InterPro"/>
</dbReference>
<proteinExistence type="predicted"/>
<dbReference type="Pfam" id="PF01609">
    <property type="entry name" value="DDE_Tnp_1"/>
    <property type="match status" value="1"/>
</dbReference>
<feature type="domain" description="Insertion element IS402-like" evidence="3">
    <location>
        <begin position="2"/>
        <end position="70"/>
    </location>
</feature>
<dbReference type="NCBIfam" id="NF033580">
    <property type="entry name" value="transpos_IS5_3"/>
    <property type="match status" value="1"/>
</dbReference>
<comment type="caution">
    <text evidence="4">The sequence shown here is derived from an EMBL/GenBank/DDBJ whole genome shotgun (WGS) entry which is preliminary data.</text>
</comment>
<feature type="region of interest" description="Disordered" evidence="1">
    <location>
        <begin position="1"/>
        <end position="21"/>
    </location>
</feature>
<protein>
    <submittedName>
        <fullName evidence="4">Transposase</fullName>
    </submittedName>
</protein>
<dbReference type="InterPro" id="IPR025161">
    <property type="entry name" value="IS402-like_dom"/>
</dbReference>
<sequence>MIDALLPDPASLSGAGGRPEKHCRRDIVDAIFYLVDNGTKWRSLPADFPPWSTVYKYFASWEAAGITEHLLDCLRDRVRLAQGRAATPTAAVVDSQSVKAAETVAAGSRGYDAGKKINGRKRHIAVDTLGLLLCVIVTAASVQDRDGAHPVLQRLGTCFGRVRLVWADGGYAGKLLDWAKATVGLTLQIVKRSDDTKGFHVLPRRWVVEWTLAWITAHRRCARDYERLPPHHEAMVRWTMIRITSQRLTKPV</sequence>
<dbReference type="GO" id="GO:0004803">
    <property type="term" value="F:transposase activity"/>
    <property type="evidence" value="ECO:0007669"/>
    <property type="project" value="InterPro"/>
</dbReference>
<name>A0A927RN98_9ACTN</name>
<dbReference type="Proteomes" id="UP000638648">
    <property type="component" value="Unassembled WGS sequence"/>
</dbReference>
<gene>
    <name evidence="4" type="ORF">HEB94_006676</name>
</gene>
<dbReference type="InterPro" id="IPR002559">
    <property type="entry name" value="Transposase_11"/>
</dbReference>
<evidence type="ECO:0000313" key="5">
    <source>
        <dbReference type="Proteomes" id="UP000638648"/>
    </source>
</evidence>
<organism evidence="4 5">
    <name type="scientific">Actinopolymorpha pittospori</name>
    <dbReference type="NCBI Taxonomy" id="648752"/>
    <lineage>
        <taxon>Bacteria</taxon>
        <taxon>Bacillati</taxon>
        <taxon>Actinomycetota</taxon>
        <taxon>Actinomycetes</taxon>
        <taxon>Propionibacteriales</taxon>
        <taxon>Actinopolymorphaceae</taxon>
        <taxon>Actinopolymorpha</taxon>
    </lineage>
</organism>
<reference evidence="4" key="1">
    <citation type="submission" date="2020-10" db="EMBL/GenBank/DDBJ databases">
        <title>Sequencing the genomes of 1000 actinobacteria strains.</title>
        <authorList>
            <person name="Klenk H.-P."/>
        </authorList>
    </citation>
    <scope>NUCLEOTIDE SEQUENCE</scope>
    <source>
        <strain evidence="4">DSM 45354</strain>
    </source>
</reference>
<dbReference type="Pfam" id="PF13340">
    <property type="entry name" value="DUF4096"/>
    <property type="match status" value="1"/>
</dbReference>
<accession>A0A927RN98</accession>
<evidence type="ECO:0000259" key="3">
    <source>
        <dbReference type="Pfam" id="PF13340"/>
    </source>
</evidence>
<dbReference type="EMBL" id="JADBEM010000001">
    <property type="protein sequence ID" value="MBE1609828.1"/>
    <property type="molecule type" value="Genomic_DNA"/>
</dbReference>
<evidence type="ECO:0000259" key="2">
    <source>
        <dbReference type="Pfam" id="PF01609"/>
    </source>
</evidence>
<feature type="domain" description="Transposase IS4-like" evidence="2">
    <location>
        <begin position="88"/>
        <end position="235"/>
    </location>
</feature>
<evidence type="ECO:0000313" key="4">
    <source>
        <dbReference type="EMBL" id="MBE1609828.1"/>
    </source>
</evidence>
<evidence type="ECO:0000256" key="1">
    <source>
        <dbReference type="SAM" id="MobiDB-lite"/>
    </source>
</evidence>
<dbReference type="PANTHER" id="PTHR30007">
    <property type="entry name" value="PHP DOMAIN PROTEIN"/>
    <property type="match status" value="1"/>
</dbReference>
<dbReference type="PANTHER" id="PTHR30007:SF0">
    <property type="entry name" value="TRANSPOSASE"/>
    <property type="match status" value="1"/>
</dbReference>
<dbReference type="AlphaFoldDB" id="A0A927RN98"/>
<keyword evidence="5" id="KW-1185">Reference proteome</keyword>